<dbReference type="Gene3D" id="3.30.160.60">
    <property type="entry name" value="Classic Zinc Finger"/>
    <property type="match status" value="1"/>
</dbReference>
<dbReference type="SUPFAM" id="SSF63825">
    <property type="entry name" value="YWTD domain"/>
    <property type="match status" value="1"/>
</dbReference>
<reference evidence="4" key="1">
    <citation type="submission" date="2021-03" db="EMBL/GenBank/DDBJ databases">
        <authorList>
            <person name="Bekaert M."/>
        </authorList>
    </citation>
    <scope>NUCLEOTIDE SEQUENCE</scope>
</reference>
<dbReference type="Pfam" id="PF00643">
    <property type="entry name" value="zf-B_box"/>
    <property type="match status" value="1"/>
</dbReference>
<dbReference type="InterPro" id="IPR000315">
    <property type="entry name" value="Znf_B-box"/>
</dbReference>
<keyword evidence="1" id="KW-0479">Metal-binding</keyword>
<dbReference type="Proteomes" id="UP000683360">
    <property type="component" value="Unassembled WGS sequence"/>
</dbReference>
<dbReference type="InterPro" id="IPR047153">
    <property type="entry name" value="TRIM45/56/19-like"/>
</dbReference>
<evidence type="ECO:0000256" key="2">
    <source>
        <dbReference type="SAM" id="Coils"/>
    </source>
</evidence>
<dbReference type="Gene3D" id="2.120.10.30">
    <property type="entry name" value="TolB, C-terminal domain"/>
    <property type="match status" value="1"/>
</dbReference>
<dbReference type="PANTHER" id="PTHR25462">
    <property type="entry name" value="BONUS, ISOFORM C-RELATED"/>
    <property type="match status" value="1"/>
</dbReference>
<feature type="coiled-coil region" evidence="2">
    <location>
        <begin position="133"/>
        <end position="160"/>
    </location>
</feature>
<proteinExistence type="predicted"/>
<dbReference type="InterPro" id="IPR011042">
    <property type="entry name" value="6-blade_b-propeller_TolB-like"/>
</dbReference>
<evidence type="ECO:0000256" key="1">
    <source>
        <dbReference type="PROSITE-ProRule" id="PRU00024"/>
    </source>
</evidence>
<feature type="domain" description="B box-type" evidence="3">
    <location>
        <begin position="5"/>
        <end position="55"/>
    </location>
</feature>
<dbReference type="GO" id="GO:0061630">
    <property type="term" value="F:ubiquitin protein ligase activity"/>
    <property type="evidence" value="ECO:0007669"/>
    <property type="project" value="TreeGrafter"/>
</dbReference>
<sequence>MASTIQVLGCGPCGYDDATKEARRWCTNCDEGLCEDCEKAHIKNKISRNHKIISIEDYRKIENVSISEVCENHGENLEWFCKTHDKSLCMVCVTSNHKPCSDVISINIASRNASQSAALSDFVGSIDGTLSNLKQCIEKRVSATKEIEKQELEIKKMIIQMRKKINSHLDKIEEKLLLELGSISRSCKSEYAKILRRLKSAEEKITKLREQTLHIKQFSSDIQVFLGTYQGNKSLASETKSIKDAMDTCKDYELRVDLNSQITKLSAEVQEFGQIKVSDNSSQLHFRDHKIQQAQIGIPVPLSRNVSNIQLQLITTSTLTSFRNSMKNRMSSKIHVPCITGCIILPNENEKLYVVSGCATIDILDLSGRQLETLEILSNSTTYLTTSGDRIFYYTDKVHCCLMNGEELWQFESKNLICPRDASADGNHNVYVVDFHSNNLTIIQNDGKDSKILLTESDGLESPRAVYYDNEKRKLLICNQEGTFSCIKSFKSFQILKRRITMASTNHVPCCGPCEYDDITTEAKRWCTTCKEGLCEECEKAHLKTKYRETIKLSRLKINARLTTCRSLRSVSIM</sequence>
<dbReference type="SMART" id="SM00336">
    <property type="entry name" value="BBOX"/>
    <property type="match status" value="2"/>
</dbReference>
<keyword evidence="5" id="KW-1185">Reference proteome</keyword>
<protein>
    <recommendedName>
        <fullName evidence="3">B box-type domain-containing protein</fullName>
    </recommendedName>
</protein>
<organism evidence="4 5">
    <name type="scientific">Mytilus edulis</name>
    <name type="common">Blue mussel</name>
    <dbReference type="NCBI Taxonomy" id="6550"/>
    <lineage>
        <taxon>Eukaryota</taxon>
        <taxon>Metazoa</taxon>
        <taxon>Spiralia</taxon>
        <taxon>Lophotrochozoa</taxon>
        <taxon>Mollusca</taxon>
        <taxon>Bivalvia</taxon>
        <taxon>Autobranchia</taxon>
        <taxon>Pteriomorphia</taxon>
        <taxon>Mytilida</taxon>
        <taxon>Mytiloidea</taxon>
        <taxon>Mytilidae</taxon>
        <taxon>Mytilinae</taxon>
        <taxon>Mytilus</taxon>
    </lineage>
</organism>
<keyword evidence="2" id="KW-0175">Coiled coil</keyword>
<dbReference type="AlphaFoldDB" id="A0A8S3STW6"/>
<evidence type="ECO:0000313" key="5">
    <source>
        <dbReference type="Proteomes" id="UP000683360"/>
    </source>
</evidence>
<gene>
    <name evidence="4" type="ORF">MEDL_36313</name>
</gene>
<accession>A0A8S3STW6</accession>
<dbReference type="SUPFAM" id="SSF57845">
    <property type="entry name" value="B-box zinc-binding domain"/>
    <property type="match status" value="1"/>
</dbReference>
<evidence type="ECO:0000259" key="3">
    <source>
        <dbReference type="PROSITE" id="PS50119"/>
    </source>
</evidence>
<dbReference type="EMBL" id="CAJPWZ010001773">
    <property type="protein sequence ID" value="CAG2223032.1"/>
    <property type="molecule type" value="Genomic_DNA"/>
</dbReference>
<name>A0A8S3STW6_MYTED</name>
<evidence type="ECO:0000313" key="4">
    <source>
        <dbReference type="EMBL" id="CAG2223032.1"/>
    </source>
</evidence>
<dbReference type="GO" id="GO:0008270">
    <property type="term" value="F:zinc ion binding"/>
    <property type="evidence" value="ECO:0007669"/>
    <property type="project" value="UniProtKB-KW"/>
</dbReference>
<dbReference type="PROSITE" id="PS50119">
    <property type="entry name" value="ZF_BBOX"/>
    <property type="match status" value="2"/>
</dbReference>
<feature type="domain" description="B box-type" evidence="3">
    <location>
        <begin position="65"/>
        <end position="98"/>
    </location>
</feature>
<keyword evidence="1" id="KW-0863">Zinc-finger</keyword>
<dbReference type="PANTHER" id="PTHR25462:SF296">
    <property type="entry name" value="MEIOTIC P26, ISOFORM F"/>
    <property type="match status" value="1"/>
</dbReference>
<dbReference type="OrthoDB" id="6100019at2759"/>
<keyword evidence="1" id="KW-0862">Zinc</keyword>
<comment type="caution">
    <text evidence="4">The sequence shown here is derived from an EMBL/GenBank/DDBJ whole genome shotgun (WGS) entry which is preliminary data.</text>
</comment>